<keyword evidence="14" id="KW-0133">Cell shape</keyword>
<keyword evidence="7 14" id="KW-0378">Hydrolase</keyword>
<comment type="catalytic activity">
    <reaction evidence="13 14">
        <text>di-trans,octa-cis-undecaprenyl diphosphate + H2O = di-trans,octa-cis-undecaprenyl phosphate + phosphate + H(+)</text>
        <dbReference type="Rhea" id="RHEA:28094"/>
        <dbReference type="ChEBI" id="CHEBI:15377"/>
        <dbReference type="ChEBI" id="CHEBI:15378"/>
        <dbReference type="ChEBI" id="CHEBI:43474"/>
        <dbReference type="ChEBI" id="CHEBI:58405"/>
        <dbReference type="ChEBI" id="CHEBI:60392"/>
        <dbReference type="EC" id="3.6.1.27"/>
    </reaction>
</comment>
<keyword evidence="8 14" id="KW-1133">Transmembrane helix</keyword>
<dbReference type="GO" id="GO:0008360">
    <property type="term" value="P:regulation of cell shape"/>
    <property type="evidence" value="ECO:0007669"/>
    <property type="project" value="UniProtKB-KW"/>
</dbReference>
<keyword evidence="14" id="KW-0961">Cell wall biogenesis/degradation</keyword>
<keyword evidence="14" id="KW-0573">Peptidoglycan synthesis</keyword>
<feature type="transmembrane region" description="Helical" evidence="14">
    <location>
        <begin position="242"/>
        <end position="258"/>
    </location>
</feature>
<name>A0A2N2DZG6_9BACT</name>
<evidence type="ECO:0000256" key="4">
    <source>
        <dbReference type="ARBA" id="ARBA00021581"/>
    </source>
</evidence>
<dbReference type="Proteomes" id="UP000233325">
    <property type="component" value="Unassembled WGS sequence"/>
</dbReference>
<evidence type="ECO:0000256" key="1">
    <source>
        <dbReference type="ARBA" id="ARBA00004651"/>
    </source>
</evidence>
<feature type="transmembrane region" description="Helical" evidence="14">
    <location>
        <begin position="96"/>
        <end position="118"/>
    </location>
</feature>
<evidence type="ECO:0000256" key="9">
    <source>
        <dbReference type="ARBA" id="ARBA00023136"/>
    </source>
</evidence>
<evidence type="ECO:0000256" key="13">
    <source>
        <dbReference type="ARBA" id="ARBA00047594"/>
    </source>
</evidence>
<evidence type="ECO:0000256" key="2">
    <source>
        <dbReference type="ARBA" id="ARBA00010621"/>
    </source>
</evidence>
<dbReference type="NCBIfam" id="TIGR00753">
    <property type="entry name" value="undec_PP_bacA"/>
    <property type="match status" value="1"/>
</dbReference>
<feature type="transmembrane region" description="Helical" evidence="14">
    <location>
        <begin position="209"/>
        <end position="230"/>
    </location>
</feature>
<dbReference type="GO" id="GO:0071555">
    <property type="term" value="P:cell wall organization"/>
    <property type="evidence" value="ECO:0007669"/>
    <property type="project" value="UniProtKB-KW"/>
</dbReference>
<evidence type="ECO:0000256" key="6">
    <source>
        <dbReference type="ARBA" id="ARBA00022692"/>
    </source>
</evidence>
<evidence type="ECO:0000256" key="12">
    <source>
        <dbReference type="ARBA" id="ARBA00032932"/>
    </source>
</evidence>
<comment type="similarity">
    <text evidence="2 14">Belongs to the UppP family.</text>
</comment>
<protein>
    <recommendedName>
        <fullName evidence="4 14">Undecaprenyl-diphosphatase</fullName>
        <ecNumber evidence="3 14">3.6.1.27</ecNumber>
    </recommendedName>
    <alternativeName>
        <fullName evidence="12 14">Bacitracin resistance protein</fullName>
    </alternativeName>
    <alternativeName>
        <fullName evidence="11 14">Undecaprenyl pyrophosphate phosphatase</fullName>
    </alternativeName>
</protein>
<gene>
    <name evidence="14 15" type="primary">uppP</name>
    <name evidence="15" type="ORF">CVU83_02520</name>
</gene>
<dbReference type="Pfam" id="PF02673">
    <property type="entry name" value="BacA"/>
    <property type="match status" value="1"/>
</dbReference>
<keyword evidence="6 14" id="KW-0812">Transmembrane</keyword>
<evidence type="ECO:0000256" key="8">
    <source>
        <dbReference type="ARBA" id="ARBA00022989"/>
    </source>
</evidence>
<evidence type="ECO:0000256" key="10">
    <source>
        <dbReference type="ARBA" id="ARBA00023251"/>
    </source>
</evidence>
<keyword evidence="10 14" id="KW-0046">Antibiotic resistance</keyword>
<feature type="transmembrane region" description="Helical" evidence="14">
    <location>
        <begin position="71"/>
        <end position="90"/>
    </location>
</feature>
<accession>A0A2N2DZG6</accession>
<dbReference type="EMBL" id="PHAH01000032">
    <property type="protein sequence ID" value="PKM87822.1"/>
    <property type="molecule type" value="Genomic_DNA"/>
</dbReference>
<dbReference type="EC" id="3.6.1.27" evidence="3 14"/>
<evidence type="ECO:0000256" key="7">
    <source>
        <dbReference type="ARBA" id="ARBA00022801"/>
    </source>
</evidence>
<proteinExistence type="inferred from homology"/>
<evidence type="ECO:0000313" key="15">
    <source>
        <dbReference type="EMBL" id="PKM87822.1"/>
    </source>
</evidence>
<reference evidence="15 16" key="1">
    <citation type="journal article" date="2017" name="ISME J.">
        <title>Potential for microbial H2 and metal transformations associated with novel bacteria and archaea in deep terrestrial subsurface sediments.</title>
        <authorList>
            <person name="Hernsdorf A.W."/>
            <person name="Amano Y."/>
            <person name="Miyakawa K."/>
            <person name="Ise K."/>
            <person name="Suzuki Y."/>
            <person name="Anantharaman K."/>
            <person name="Probst A."/>
            <person name="Burstein D."/>
            <person name="Thomas B.C."/>
            <person name="Banfield J.F."/>
        </authorList>
    </citation>
    <scope>NUCLEOTIDE SEQUENCE [LARGE SCALE GENOMIC DNA]</scope>
    <source>
        <strain evidence="15">HGW-Falkowbacteria-2</strain>
    </source>
</reference>
<dbReference type="GO" id="GO:0046677">
    <property type="term" value="P:response to antibiotic"/>
    <property type="evidence" value="ECO:0007669"/>
    <property type="project" value="UniProtKB-UniRule"/>
</dbReference>
<dbReference type="GO" id="GO:0009252">
    <property type="term" value="P:peptidoglycan biosynthetic process"/>
    <property type="evidence" value="ECO:0007669"/>
    <property type="project" value="UniProtKB-KW"/>
</dbReference>
<organism evidence="15 16">
    <name type="scientific">Candidatus Falkowbacteria bacterium HGW-Falkowbacteria-2</name>
    <dbReference type="NCBI Taxonomy" id="2013769"/>
    <lineage>
        <taxon>Bacteria</taxon>
        <taxon>Candidatus Falkowiibacteriota</taxon>
    </lineage>
</organism>
<dbReference type="AlphaFoldDB" id="A0A2N2DZG6"/>
<feature type="transmembrane region" description="Helical" evidence="14">
    <location>
        <begin position="176"/>
        <end position="197"/>
    </location>
</feature>
<comment type="subcellular location">
    <subcellularLocation>
        <location evidence="1 14">Cell membrane</location>
        <topology evidence="1 14">Multi-pass membrane protein</topology>
    </subcellularLocation>
</comment>
<dbReference type="InterPro" id="IPR003824">
    <property type="entry name" value="UppP"/>
</dbReference>
<comment type="function">
    <text evidence="14">Catalyzes the dephosphorylation of undecaprenyl diphosphate (UPP). Confers resistance to bacitracin.</text>
</comment>
<comment type="miscellaneous">
    <text evidence="14">Bacitracin is thought to be involved in the inhibition of peptidoglycan synthesis by sequestering undecaprenyl diphosphate, thereby reducing the pool of lipid carrier available.</text>
</comment>
<dbReference type="HAMAP" id="MF_01006">
    <property type="entry name" value="Undec_diphosphatase"/>
    <property type="match status" value="1"/>
</dbReference>
<keyword evidence="5 14" id="KW-1003">Cell membrane</keyword>
<dbReference type="GO" id="GO:0050380">
    <property type="term" value="F:undecaprenyl-diphosphatase activity"/>
    <property type="evidence" value="ECO:0007669"/>
    <property type="project" value="UniProtKB-UniRule"/>
</dbReference>
<evidence type="ECO:0000313" key="16">
    <source>
        <dbReference type="Proteomes" id="UP000233325"/>
    </source>
</evidence>
<feature type="transmembrane region" description="Helical" evidence="14">
    <location>
        <begin position="41"/>
        <end position="62"/>
    </location>
</feature>
<dbReference type="GO" id="GO:0005886">
    <property type="term" value="C:plasma membrane"/>
    <property type="evidence" value="ECO:0007669"/>
    <property type="project" value="UniProtKB-SubCell"/>
</dbReference>
<dbReference type="PANTHER" id="PTHR30622">
    <property type="entry name" value="UNDECAPRENYL-DIPHOSPHATASE"/>
    <property type="match status" value="1"/>
</dbReference>
<evidence type="ECO:0000256" key="3">
    <source>
        <dbReference type="ARBA" id="ARBA00012374"/>
    </source>
</evidence>
<comment type="caution">
    <text evidence="15">The sequence shown here is derived from an EMBL/GenBank/DDBJ whole genome shotgun (WGS) entry which is preliminary data.</text>
</comment>
<evidence type="ECO:0000256" key="14">
    <source>
        <dbReference type="HAMAP-Rule" id="MF_01006"/>
    </source>
</evidence>
<keyword evidence="9 14" id="KW-0472">Membrane</keyword>
<evidence type="ECO:0000256" key="11">
    <source>
        <dbReference type="ARBA" id="ARBA00032707"/>
    </source>
</evidence>
<feature type="transmembrane region" description="Helical" evidence="14">
    <location>
        <begin position="7"/>
        <end position="29"/>
    </location>
</feature>
<dbReference type="PANTHER" id="PTHR30622:SF3">
    <property type="entry name" value="UNDECAPRENYL-DIPHOSPHATASE"/>
    <property type="match status" value="1"/>
</dbReference>
<sequence>MTYLQSIILGIIEGITEFLPISSTAHLIISSKALRLPESDFLSSFLISIQLGAILSVAVLYAKTVLKNPKLILKIIAGFIPTALIGFAIYGLIKNYLLESLILIATALLLGGIVLIILEKYFAKHQPQVESSLADMTYRQAALIGVFQTLAVVPGVSRSAATIMGGLSLGISRKNIVEFSFLLALPTMFGATVLDLYKTPPVLQGNDLWIWIVGGLSAFVTAVLGIKFFLRYIQKNDFQAFGWYRIALGLILFAFILLS</sequence>
<evidence type="ECO:0000256" key="5">
    <source>
        <dbReference type="ARBA" id="ARBA00022475"/>
    </source>
</evidence>